<dbReference type="AlphaFoldDB" id="A0A401SRX8"/>
<protein>
    <submittedName>
        <fullName evidence="2">Uncharacterized protein</fullName>
    </submittedName>
</protein>
<accession>A0A401SRX8</accession>
<sequence>MFGSGNSGRKKREETRLPPSTNKDGVATRQSNLIFLTSPHPYPYYHYVNRLRAEFTTDIYQLFITFQNFYTSPN</sequence>
<evidence type="ECO:0000313" key="2">
    <source>
        <dbReference type="EMBL" id="GCC33122.1"/>
    </source>
</evidence>
<dbReference type="EMBL" id="BEZZ01000486">
    <property type="protein sequence ID" value="GCC33122.1"/>
    <property type="molecule type" value="Genomic_DNA"/>
</dbReference>
<evidence type="ECO:0000313" key="3">
    <source>
        <dbReference type="Proteomes" id="UP000287033"/>
    </source>
</evidence>
<feature type="compositionally biased region" description="Polar residues" evidence="1">
    <location>
        <begin position="18"/>
        <end position="28"/>
    </location>
</feature>
<keyword evidence="3" id="KW-1185">Reference proteome</keyword>
<gene>
    <name evidence="2" type="ORF">chiPu_0011589</name>
</gene>
<evidence type="ECO:0000256" key="1">
    <source>
        <dbReference type="SAM" id="MobiDB-lite"/>
    </source>
</evidence>
<comment type="caution">
    <text evidence="2">The sequence shown here is derived from an EMBL/GenBank/DDBJ whole genome shotgun (WGS) entry which is preliminary data.</text>
</comment>
<feature type="region of interest" description="Disordered" evidence="1">
    <location>
        <begin position="1"/>
        <end position="28"/>
    </location>
</feature>
<organism evidence="2 3">
    <name type="scientific">Chiloscyllium punctatum</name>
    <name type="common">Brownbanded bambooshark</name>
    <name type="synonym">Hemiscyllium punctatum</name>
    <dbReference type="NCBI Taxonomy" id="137246"/>
    <lineage>
        <taxon>Eukaryota</taxon>
        <taxon>Metazoa</taxon>
        <taxon>Chordata</taxon>
        <taxon>Craniata</taxon>
        <taxon>Vertebrata</taxon>
        <taxon>Chondrichthyes</taxon>
        <taxon>Elasmobranchii</taxon>
        <taxon>Galeomorphii</taxon>
        <taxon>Galeoidea</taxon>
        <taxon>Orectolobiformes</taxon>
        <taxon>Hemiscylliidae</taxon>
        <taxon>Chiloscyllium</taxon>
    </lineage>
</organism>
<proteinExistence type="predicted"/>
<reference evidence="2 3" key="1">
    <citation type="journal article" date="2018" name="Nat. Ecol. Evol.">
        <title>Shark genomes provide insights into elasmobranch evolution and the origin of vertebrates.</title>
        <authorList>
            <person name="Hara Y"/>
            <person name="Yamaguchi K"/>
            <person name="Onimaru K"/>
            <person name="Kadota M"/>
            <person name="Koyanagi M"/>
            <person name="Keeley SD"/>
            <person name="Tatsumi K"/>
            <person name="Tanaka K"/>
            <person name="Motone F"/>
            <person name="Kageyama Y"/>
            <person name="Nozu R"/>
            <person name="Adachi N"/>
            <person name="Nishimura O"/>
            <person name="Nakagawa R"/>
            <person name="Tanegashima C"/>
            <person name="Kiyatake I"/>
            <person name="Matsumoto R"/>
            <person name="Murakumo K"/>
            <person name="Nishida K"/>
            <person name="Terakita A"/>
            <person name="Kuratani S"/>
            <person name="Sato K"/>
            <person name="Hyodo S Kuraku.S."/>
        </authorList>
    </citation>
    <scope>NUCLEOTIDE SEQUENCE [LARGE SCALE GENOMIC DNA]</scope>
</reference>
<dbReference type="Proteomes" id="UP000287033">
    <property type="component" value="Unassembled WGS sequence"/>
</dbReference>
<name>A0A401SRX8_CHIPU</name>